<gene>
    <name evidence="1" type="ORF">CS063_16745</name>
</gene>
<keyword evidence="2" id="KW-1185">Reference proteome</keyword>
<reference evidence="1" key="1">
    <citation type="submission" date="2017-10" db="EMBL/GenBank/DDBJ databases">
        <title>Genome sequence of cellulolytic Lachnospiraceae bacterium XHS1971 isolated from hotspring sediment.</title>
        <authorList>
            <person name="Vasudevan G."/>
            <person name="Joshi A.J."/>
            <person name="Hivarkar S."/>
            <person name="Lanjekar V.B."/>
            <person name="Dhakephalkar P.K."/>
            <person name="Dagar S."/>
        </authorList>
    </citation>
    <scope>NUCLEOTIDE SEQUENCE</scope>
    <source>
        <strain evidence="1">XHS1971</strain>
    </source>
</reference>
<accession>A0AC61D962</accession>
<evidence type="ECO:0000313" key="2">
    <source>
        <dbReference type="Proteomes" id="UP000224460"/>
    </source>
</evidence>
<comment type="caution">
    <text evidence="1">The sequence shown here is derived from an EMBL/GenBank/DDBJ whole genome shotgun (WGS) entry which is preliminary data.</text>
</comment>
<dbReference type="Proteomes" id="UP000224460">
    <property type="component" value="Unassembled WGS sequence"/>
</dbReference>
<evidence type="ECO:0000313" key="1">
    <source>
        <dbReference type="EMBL" id="PHV69263.1"/>
    </source>
</evidence>
<organism evidence="1 2">
    <name type="scientific">Sporanaerobium hydrogeniformans</name>
    <dbReference type="NCBI Taxonomy" id="3072179"/>
    <lineage>
        <taxon>Bacteria</taxon>
        <taxon>Bacillati</taxon>
        <taxon>Bacillota</taxon>
        <taxon>Clostridia</taxon>
        <taxon>Lachnospirales</taxon>
        <taxon>Lachnospiraceae</taxon>
        <taxon>Sporanaerobium</taxon>
    </lineage>
</organism>
<name>A0AC61D962_9FIRM</name>
<proteinExistence type="predicted"/>
<protein>
    <submittedName>
        <fullName evidence="1">Sugar ABC transporter permease</fullName>
    </submittedName>
</protein>
<sequence length="283" mass="31149">MNKTLKKFSLSKVLCYGLLIIATLLTVFPLIYAFGGSFKSLEEFLKGGTQIFPTEWTLSNYVTAWTQANFGRYTWNSIQYTALSVGLTVLTTAMTGYVLSRAEFKGKKLLQGSMGFMIFLIGAVTIYPIFRLSKSLGLLNSIWGMVIAQVASGQAMFTIIIMGYCDGISKEIDEAANIDGTTFFQTFYMIILPLIKPILATVALLTFRDTWNNFMTPLAFTLSKPELRPLTVGVVMLKDQGDGVTAWNIMLAGTIMALVPILIAYVFLNKYFVAGVTDGAVKG</sequence>
<dbReference type="EMBL" id="PEDL01000038">
    <property type="protein sequence ID" value="PHV69263.1"/>
    <property type="molecule type" value="Genomic_DNA"/>
</dbReference>